<reference evidence="1 2" key="1">
    <citation type="submission" date="2019-03" db="EMBL/GenBank/DDBJ databases">
        <title>Genomic Encyclopedia of Type Strains, Phase IV (KMG-IV): sequencing the most valuable type-strain genomes for metagenomic binning, comparative biology and taxonomic classification.</title>
        <authorList>
            <person name="Goeker M."/>
        </authorList>
    </citation>
    <scope>NUCLEOTIDE SEQUENCE [LARGE SCALE GENOMIC DNA]</scope>
    <source>
        <strain evidence="1 2">DSM 5604</strain>
    </source>
</reference>
<keyword evidence="2" id="KW-1185">Reference proteome</keyword>
<proteinExistence type="predicted"/>
<evidence type="ECO:0000313" key="1">
    <source>
        <dbReference type="EMBL" id="TDR15053.1"/>
    </source>
</evidence>
<evidence type="ECO:0000313" key="2">
    <source>
        <dbReference type="Proteomes" id="UP000295729"/>
    </source>
</evidence>
<dbReference type="OrthoDB" id="5735634at2"/>
<dbReference type="EMBL" id="SNZA01000001">
    <property type="protein sequence ID" value="TDR15053.1"/>
    <property type="molecule type" value="Genomic_DNA"/>
</dbReference>
<accession>A0A4R6XDJ4</accession>
<dbReference type="Proteomes" id="UP000295729">
    <property type="component" value="Unassembled WGS sequence"/>
</dbReference>
<sequence>MTALIVVFITLSLMGSALWIMPSKREREKMSLRMLARKHNITVQLTSIELPDKWDKVTEKESVCAYHKYREKPLKDFSDINVYPYEVWKHPEVCKNWYASQSFTLSERAISILEKHHGVFVAIEISAAKVSLYWREKGDEETVNEANELIEDLLQLRLG</sequence>
<comment type="caution">
    <text evidence="1">The sequence shown here is derived from an EMBL/GenBank/DDBJ whole genome shotgun (WGS) entry which is preliminary data.</text>
</comment>
<protein>
    <submittedName>
        <fullName evidence="1">Uncharacterized protein</fullName>
    </submittedName>
</protein>
<dbReference type="RefSeq" id="WP_133559688.1">
    <property type="nucleotide sequence ID" value="NZ_JAJGNH010000008.1"/>
</dbReference>
<organism evidence="1 2">
    <name type="scientific">Marinomonas communis</name>
    <dbReference type="NCBI Taxonomy" id="28254"/>
    <lineage>
        <taxon>Bacteria</taxon>
        <taxon>Pseudomonadati</taxon>
        <taxon>Pseudomonadota</taxon>
        <taxon>Gammaproteobacteria</taxon>
        <taxon>Oceanospirillales</taxon>
        <taxon>Oceanospirillaceae</taxon>
        <taxon>Marinomonas</taxon>
    </lineage>
</organism>
<name>A0A4R6XDJ4_9GAMM</name>
<gene>
    <name evidence="1" type="ORF">C8D85_0407</name>
</gene>
<dbReference type="AlphaFoldDB" id="A0A4R6XDJ4"/>